<proteinExistence type="predicted"/>
<dbReference type="EMBL" id="CM037630">
    <property type="protein sequence ID" value="KAH7987325.1"/>
    <property type="molecule type" value="Genomic_DNA"/>
</dbReference>
<evidence type="ECO:0000313" key="1">
    <source>
        <dbReference type="EMBL" id="KAH7987325.1"/>
    </source>
</evidence>
<reference evidence="1" key="1">
    <citation type="submission" date="2021-08" db="EMBL/GenBank/DDBJ databases">
        <title>The first chromosome-level gecko genome reveals the dynamic sex chromosomes of Neotropical dwarf geckos (Sphaerodactylidae: Sphaerodactylus).</title>
        <authorList>
            <person name="Pinto B.J."/>
            <person name="Keating S.E."/>
            <person name="Gamble T."/>
        </authorList>
    </citation>
    <scope>NUCLEOTIDE SEQUENCE</scope>
    <source>
        <strain evidence="1">TG3544</strain>
    </source>
</reference>
<dbReference type="Proteomes" id="UP000827872">
    <property type="component" value="Linkage Group LG17"/>
</dbReference>
<organism evidence="1 2">
    <name type="scientific">Sphaerodactylus townsendi</name>
    <dbReference type="NCBI Taxonomy" id="933632"/>
    <lineage>
        <taxon>Eukaryota</taxon>
        <taxon>Metazoa</taxon>
        <taxon>Chordata</taxon>
        <taxon>Craniata</taxon>
        <taxon>Vertebrata</taxon>
        <taxon>Euteleostomi</taxon>
        <taxon>Lepidosauria</taxon>
        <taxon>Squamata</taxon>
        <taxon>Bifurcata</taxon>
        <taxon>Gekkota</taxon>
        <taxon>Sphaerodactylidae</taxon>
        <taxon>Sphaerodactylus</taxon>
    </lineage>
</organism>
<gene>
    <name evidence="1" type="ORF">K3G42_003486</name>
</gene>
<keyword evidence="2" id="KW-1185">Reference proteome</keyword>
<evidence type="ECO:0000313" key="2">
    <source>
        <dbReference type="Proteomes" id="UP000827872"/>
    </source>
</evidence>
<sequence>MVENRWWRRMLPFPRVHQRPRDPSCKRCLSGLLLSSLLHAMVLEPFLLSVRDVKKSPAQPWMLETWKAILQFSLKVENQSKFPPPRHLAAWVGRLLLTLSPSNAGFGKKFRGMSSSGSWNLDTIFGRNDKPGLSPPLPQLIFRARGPSPRADISLILWADDTATRKQTFHDSGLKVVTDNGSKGFIDLASIRHH</sequence>
<protein>
    <submittedName>
        <fullName evidence="1">Uncharacterized protein</fullName>
    </submittedName>
</protein>
<accession>A0ACB8E5Z2</accession>
<comment type="caution">
    <text evidence="1">The sequence shown here is derived from an EMBL/GenBank/DDBJ whole genome shotgun (WGS) entry which is preliminary data.</text>
</comment>
<name>A0ACB8E5Z2_9SAUR</name>